<proteinExistence type="predicted"/>
<accession>A0AAN6PHC5</accession>
<evidence type="ECO:0000256" key="1">
    <source>
        <dbReference type="SAM" id="MobiDB-lite"/>
    </source>
</evidence>
<name>A0AAN6PHC5_9PEZI</name>
<evidence type="ECO:0000313" key="3">
    <source>
        <dbReference type="Proteomes" id="UP001303115"/>
    </source>
</evidence>
<evidence type="ECO:0000313" key="2">
    <source>
        <dbReference type="EMBL" id="KAK4040093.1"/>
    </source>
</evidence>
<dbReference type="EMBL" id="MU854384">
    <property type="protein sequence ID" value="KAK4040093.1"/>
    <property type="molecule type" value="Genomic_DNA"/>
</dbReference>
<gene>
    <name evidence="2" type="ORF">C8A01DRAFT_35873</name>
</gene>
<protein>
    <submittedName>
        <fullName evidence="2">Uncharacterized protein</fullName>
    </submittedName>
</protein>
<dbReference type="Proteomes" id="UP001303115">
    <property type="component" value="Unassembled WGS sequence"/>
</dbReference>
<feature type="region of interest" description="Disordered" evidence="1">
    <location>
        <begin position="1"/>
        <end position="42"/>
    </location>
</feature>
<organism evidence="2 3">
    <name type="scientific">Parachaetomium inaequale</name>
    <dbReference type="NCBI Taxonomy" id="2588326"/>
    <lineage>
        <taxon>Eukaryota</taxon>
        <taxon>Fungi</taxon>
        <taxon>Dikarya</taxon>
        <taxon>Ascomycota</taxon>
        <taxon>Pezizomycotina</taxon>
        <taxon>Sordariomycetes</taxon>
        <taxon>Sordariomycetidae</taxon>
        <taxon>Sordariales</taxon>
        <taxon>Chaetomiaceae</taxon>
        <taxon>Parachaetomium</taxon>
    </lineage>
</organism>
<comment type="caution">
    <text evidence="2">The sequence shown here is derived from an EMBL/GenBank/DDBJ whole genome shotgun (WGS) entry which is preliminary data.</text>
</comment>
<dbReference type="AlphaFoldDB" id="A0AAN6PHC5"/>
<feature type="compositionally biased region" description="Pro residues" evidence="1">
    <location>
        <begin position="29"/>
        <end position="40"/>
    </location>
</feature>
<reference evidence="3" key="1">
    <citation type="journal article" date="2023" name="Mol. Phylogenet. Evol.">
        <title>Genome-scale phylogeny and comparative genomics of the fungal order Sordariales.</title>
        <authorList>
            <person name="Hensen N."/>
            <person name="Bonometti L."/>
            <person name="Westerberg I."/>
            <person name="Brannstrom I.O."/>
            <person name="Guillou S."/>
            <person name="Cros-Aarteil S."/>
            <person name="Calhoun S."/>
            <person name="Haridas S."/>
            <person name="Kuo A."/>
            <person name="Mondo S."/>
            <person name="Pangilinan J."/>
            <person name="Riley R."/>
            <person name="LaButti K."/>
            <person name="Andreopoulos B."/>
            <person name="Lipzen A."/>
            <person name="Chen C."/>
            <person name="Yan M."/>
            <person name="Daum C."/>
            <person name="Ng V."/>
            <person name="Clum A."/>
            <person name="Steindorff A."/>
            <person name="Ohm R.A."/>
            <person name="Martin F."/>
            <person name="Silar P."/>
            <person name="Natvig D.O."/>
            <person name="Lalanne C."/>
            <person name="Gautier V."/>
            <person name="Ament-Velasquez S.L."/>
            <person name="Kruys A."/>
            <person name="Hutchinson M.I."/>
            <person name="Powell A.J."/>
            <person name="Barry K."/>
            <person name="Miller A.N."/>
            <person name="Grigoriev I.V."/>
            <person name="Debuchy R."/>
            <person name="Gladieux P."/>
            <person name="Hiltunen Thoren M."/>
            <person name="Johannesson H."/>
        </authorList>
    </citation>
    <scope>NUCLEOTIDE SEQUENCE [LARGE SCALE GENOMIC DNA]</scope>
    <source>
        <strain evidence="3">CBS 284.82</strain>
    </source>
</reference>
<sequence length="269" mass="28720">MNFPGGGNNPAFGRDPGPPPPFVHITGAPSPPDIGPPPPGTMLTVPHPYYPVPGMGMPFPPGMPMPAPGQPPPMMYYGGNPYFPLAPPPYTPAMPPPPQLGTAMALDAQGLMYQYISGLNGSARFPQPAPVVDPDFPAANHINGTGGAGTEPGFNYFFPTEHAKVIVLKCAAPPWTLVPGTYGDIPFHAAKVPANITMAELLVGFGADNPEKAKNQFWECYPQGGGKWGWKEHCTGDDEVMMARTVRDMGWVEKREGTVPTVYLWISKS</sequence>
<keyword evidence="3" id="KW-1185">Reference proteome</keyword>